<dbReference type="EMBL" id="CAJNJA010009418">
    <property type="protein sequence ID" value="CAE7246555.1"/>
    <property type="molecule type" value="Genomic_DNA"/>
</dbReference>
<name>A0A812LK14_9DINO</name>
<feature type="compositionally biased region" description="Acidic residues" evidence="1">
    <location>
        <begin position="151"/>
        <end position="167"/>
    </location>
</feature>
<feature type="region of interest" description="Disordered" evidence="1">
    <location>
        <begin position="149"/>
        <end position="170"/>
    </location>
</feature>
<dbReference type="AlphaFoldDB" id="A0A812LK14"/>
<evidence type="ECO:0000313" key="3">
    <source>
        <dbReference type="Proteomes" id="UP000601435"/>
    </source>
</evidence>
<protein>
    <submittedName>
        <fullName evidence="2">Uncharacterized protein</fullName>
    </submittedName>
</protein>
<organism evidence="2 3">
    <name type="scientific">Symbiodinium necroappetens</name>
    <dbReference type="NCBI Taxonomy" id="1628268"/>
    <lineage>
        <taxon>Eukaryota</taxon>
        <taxon>Sar</taxon>
        <taxon>Alveolata</taxon>
        <taxon>Dinophyceae</taxon>
        <taxon>Suessiales</taxon>
        <taxon>Symbiodiniaceae</taxon>
        <taxon>Symbiodinium</taxon>
    </lineage>
</organism>
<proteinExistence type="predicted"/>
<gene>
    <name evidence="2" type="ORF">SNEC2469_LOCUS4829</name>
</gene>
<evidence type="ECO:0000256" key="1">
    <source>
        <dbReference type="SAM" id="MobiDB-lite"/>
    </source>
</evidence>
<dbReference type="Proteomes" id="UP000601435">
    <property type="component" value="Unassembled WGS sequence"/>
</dbReference>
<feature type="non-terminal residue" evidence="2">
    <location>
        <position position="1"/>
    </location>
</feature>
<evidence type="ECO:0000313" key="2">
    <source>
        <dbReference type="EMBL" id="CAE7246555.1"/>
    </source>
</evidence>
<feature type="non-terminal residue" evidence="2">
    <location>
        <position position="245"/>
    </location>
</feature>
<accession>A0A812LK14</accession>
<comment type="caution">
    <text evidence="2">The sequence shown here is derived from an EMBL/GenBank/DDBJ whole genome shotgun (WGS) entry which is preliminary data.</text>
</comment>
<keyword evidence="3" id="KW-1185">Reference proteome</keyword>
<dbReference type="OrthoDB" id="10345277at2759"/>
<reference evidence="2" key="1">
    <citation type="submission" date="2021-02" db="EMBL/GenBank/DDBJ databases">
        <authorList>
            <person name="Dougan E. K."/>
            <person name="Rhodes N."/>
            <person name="Thang M."/>
            <person name="Chan C."/>
        </authorList>
    </citation>
    <scope>NUCLEOTIDE SEQUENCE</scope>
</reference>
<sequence length="245" mass="26498">VLRDPTWMHGRFLAGTTGRAKAQVRKPTLPARGIAVDLPDERADVASPYSQLLDSATFAGGAGDIDALGDGPVPTDETVETVLRLAYQLACNASWFCDDEDMSPGPEAKRARIAKVTGVDVPVGNGKLTMYHSDEYLSECANDVAVADPFCNEDDSDEGPVSDDEDSSALNGAPPLELFFPFSTSDPELSESEMSHLAHVADQHEIARLERMGVLKPLEGDTAHYSQLSTRFVRSFRPKPHPVTK</sequence>